<evidence type="ECO:0000313" key="2">
    <source>
        <dbReference type="WBParaSite" id="L893_g14572.t1"/>
    </source>
</evidence>
<accession>A0A1I7YBD6</accession>
<protein>
    <submittedName>
        <fullName evidence="2">F-box domain-containing protein</fullName>
    </submittedName>
</protein>
<dbReference type="Proteomes" id="UP000095287">
    <property type="component" value="Unplaced"/>
</dbReference>
<dbReference type="AlphaFoldDB" id="A0A1I7YBD6"/>
<name>A0A1I7YBD6_9BILA</name>
<proteinExistence type="predicted"/>
<organism evidence="1 2">
    <name type="scientific">Steinernema glaseri</name>
    <dbReference type="NCBI Taxonomy" id="37863"/>
    <lineage>
        <taxon>Eukaryota</taxon>
        <taxon>Metazoa</taxon>
        <taxon>Ecdysozoa</taxon>
        <taxon>Nematoda</taxon>
        <taxon>Chromadorea</taxon>
        <taxon>Rhabditida</taxon>
        <taxon>Tylenchina</taxon>
        <taxon>Panagrolaimomorpha</taxon>
        <taxon>Strongyloidoidea</taxon>
        <taxon>Steinernematidae</taxon>
        <taxon>Steinernema</taxon>
    </lineage>
</organism>
<evidence type="ECO:0000313" key="1">
    <source>
        <dbReference type="Proteomes" id="UP000095287"/>
    </source>
</evidence>
<dbReference type="WBParaSite" id="L893_g14572.t1">
    <property type="protein sequence ID" value="L893_g14572.t1"/>
    <property type="gene ID" value="L893_g14572"/>
</dbReference>
<sequence>MDHLPFDRVEEIANFLPRKDVGTIARVAARSPGLENWSVVSDDQLERRVLLEVCVHLQGFKHKENEEEKSPRIRISVQKLLSDGSREEWDFKNWRYAWIHTLYITASPREEPLDTVAPKRAFKESDVRQAMSLVSLPVDPSVRTRLSIATECAGEGELPDKLVDLFWDTVEETQKGFVDVSATGDDVDVALESFVAYCIEQGAFLEELSYYNSLEGDEGHAVVYNAVASLFGETRGRPLYVYLEGLVLDFDYIEIVIDDWLLSDGIYEMKTVEGANHMFGEEQHEKWEDMLSAIGDNEIRVVKFEPWHVPVDLKWIDALIKNWREGCGFYVWRGEGNFSFRLKKNRYWKKLVEEHGPAVERKEQLVLSIAHPKSPIFLEVRKSETQFEIGVKHEFYTKNKMKKFISDWKKGNRDTLLNGLTKIEVQMDCERFPLPQKHSHPLVNACLKISKRVYRHVLETVAVRMSIVPIDPKNVEDWNLELLFGSLQV</sequence>
<keyword evidence="1" id="KW-1185">Reference proteome</keyword>
<reference evidence="2" key="1">
    <citation type="submission" date="2016-11" db="UniProtKB">
        <authorList>
            <consortium name="WormBaseParasite"/>
        </authorList>
    </citation>
    <scope>IDENTIFICATION</scope>
</reference>